<dbReference type="AlphaFoldDB" id="A0A6J5ZF90"/>
<dbReference type="Gene3D" id="2.60.120.580">
    <property type="entry name" value="Acetamidase/Formamidase-like domains"/>
    <property type="match status" value="2"/>
</dbReference>
<organism evidence="1">
    <name type="scientific">freshwater metagenome</name>
    <dbReference type="NCBI Taxonomy" id="449393"/>
    <lineage>
        <taxon>unclassified sequences</taxon>
        <taxon>metagenomes</taxon>
        <taxon>ecological metagenomes</taxon>
    </lineage>
</organism>
<accession>A0A6J5ZF90</accession>
<dbReference type="InterPro" id="IPR004304">
    <property type="entry name" value="FmdA_AmdA"/>
</dbReference>
<proteinExistence type="predicted"/>
<name>A0A6J5ZF90_9ZZZZ</name>
<sequence length="347" mass="37701">MSDKLEVCTWAPNEDADPATFAYTFGGQSPVVSVKPGTVIDSWSFDCFGGRVRSTEDMSTAVCDPRFLNPQTGPFYVEGAQPGDTLAVHFVSIEPREAWGVSTTVPFFGSLTSTTTTATLQPALQERTWIYELDLKERLVRYAAADTKFTAALPLDPMHGTVGVAPGLSEVRSSLTPGDWGGNMDTPEMRAGVTCYLNVNVEGALFSFGDGHARQGEGETCGVAVECAMDTVLILDLIKGTPTPWPRIESDDYIITTGSTKPLEDAFRIAHAQMVHWVSDLTGQSTLDSYQFVSQTALTPVANVVDTNYTMTAKVAKSYLGNVTIMNNMHDKMRTKAALWRAQQGRN</sequence>
<dbReference type="SUPFAM" id="SSF141130">
    <property type="entry name" value="Acetamidase/Formamidase-like"/>
    <property type="match status" value="1"/>
</dbReference>
<dbReference type="Gene3D" id="3.10.28.20">
    <property type="entry name" value="Acetamidase/Formamidase-like domains"/>
    <property type="match status" value="1"/>
</dbReference>
<dbReference type="PANTHER" id="PTHR31891">
    <property type="entry name" value="FORMAMIDASE C869.04-RELATED"/>
    <property type="match status" value="1"/>
</dbReference>
<dbReference type="EMBL" id="CAESAJ010000093">
    <property type="protein sequence ID" value="CAB4340066.1"/>
    <property type="molecule type" value="Genomic_DNA"/>
</dbReference>
<protein>
    <submittedName>
        <fullName evidence="1">Unannotated protein</fullName>
    </submittedName>
</protein>
<reference evidence="1" key="1">
    <citation type="submission" date="2020-05" db="EMBL/GenBank/DDBJ databases">
        <authorList>
            <person name="Chiriac C."/>
            <person name="Salcher M."/>
            <person name="Ghai R."/>
            <person name="Kavagutti S V."/>
        </authorList>
    </citation>
    <scope>NUCLEOTIDE SEQUENCE</scope>
</reference>
<dbReference type="PANTHER" id="PTHR31891:SF1">
    <property type="entry name" value="FORMAMIDASE C869.04-RELATED"/>
    <property type="match status" value="1"/>
</dbReference>
<dbReference type="Pfam" id="PF03069">
    <property type="entry name" value="FmdA_AmdA"/>
    <property type="match status" value="2"/>
</dbReference>
<evidence type="ECO:0000313" key="1">
    <source>
        <dbReference type="EMBL" id="CAB4340066.1"/>
    </source>
</evidence>
<dbReference type="GO" id="GO:0016811">
    <property type="term" value="F:hydrolase activity, acting on carbon-nitrogen (but not peptide) bonds, in linear amides"/>
    <property type="evidence" value="ECO:0007669"/>
    <property type="project" value="InterPro"/>
</dbReference>
<gene>
    <name evidence="1" type="ORF">UFOPK3770_00881</name>
</gene>